<dbReference type="EMBL" id="LR796412">
    <property type="protein sequence ID" value="CAB4142348.1"/>
    <property type="molecule type" value="Genomic_DNA"/>
</dbReference>
<evidence type="ECO:0000313" key="1">
    <source>
        <dbReference type="EMBL" id="CAB4142348.1"/>
    </source>
</evidence>
<reference evidence="1" key="1">
    <citation type="submission" date="2020-04" db="EMBL/GenBank/DDBJ databases">
        <authorList>
            <person name="Chiriac C."/>
            <person name="Salcher M."/>
            <person name="Ghai R."/>
            <person name="Kavagutti S V."/>
        </authorList>
    </citation>
    <scope>NUCLEOTIDE SEQUENCE</scope>
</reference>
<name>A0A6J5M6L5_9CAUD</name>
<gene>
    <name evidence="1" type="ORF">UFOVP438_6</name>
</gene>
<organism evidence="1">
    <name type="scientific">uncultured Caudovirales phage</name>
    <dbReference type="NCBI Taxonomy" id="2100421"/>
    <lineage>
        <taxon>Viruses</taxon>
        <taxon>Duplodnaviria</taxon>
        <taxon>Heunggongvirae</taxon>
        <taxon>Uroviricota</taxon>
        <taxon>Caudoviricetes</taxon>
        <taxon>Peduoviridae</taxon>
        <taxon>Maltschvirus</taxon>
        <taxon>Maltschvirus maltsch</taxon>
    </lineage>
</organism>
<sequence length="130" mass="13769">MTAAITTLRALLATALSNPNVWNTYAYPPPTITANSVIVSPADPYITPSNNEYVSISPLANFRVICNVPMYDNQGNLQGIETMVVAVINKLAASSIVMNIGSVSAPSVLTVQSGDLLTVDVNISILSSWE</sequence>
<accession>A0A6J5M6L5</accession>
<protein>
    <submittedName>
        <fullName evidence="1">Uncharacterized protein</fullName>
    </submittedName>
</protein>
<proteinExistence type="predicted"/>